<dbReference type="AlphaFoldDB" id="A0A5P1DII8"/>
<reference evidence="2 5" key="2">
    <citation type="submission" date="2021-01" db="EMBL/GenBank/DDBJ databases">
        <title>Antibiotic resistance and phylogeny of Pseudomonas spp. isolated over three decades from chicken meat in the Norwegian food chain.</title>
        <authorList>
            <person name="Moen B."/>
        </authorList>
    </citation>
    <scope>NUCLEOTIDE SEQUENCE [LARGE SCALE GENOMIC DNA]</scope>
    <source>
        <strain evidence="2 5">MF6766</strain>
    </source>
</reference>
<dbReference type="RefSeq" id="WP_167524298.1">
    <property type="nucleotide sequence ID" value="NZ_JAEKCT010000011.1"/>
</dbReference>
<evidence type="ECO:0000313" key="2">
    <source>
        <dbReference type="EMBL" id="MBK3459884.1"/>
    </source>
</evidence>
<reference evidence="3 4" key="1">
    <citation type="submission" date="2019-08" db="EMBL/GenBank/DDBJ databases">
        <title>Pseudomonas haemolytica sp. nov. isolated from raw milk and skim milk concentrate.</title>
        <authorList>
            <person name="Hofmann K."/>
            <person name="Huptas C."/>
            <person name="Doll E."/>
            <person name="Scherer S."/>
            <person name="Wenning M."/>
        </authorList>
    </citation>
    <scope>NUCLEOTIDE SEQUENCE [LARGE SCALE GENOMIC DNA]</scope>
    <source>
        <strain evidence="3 4">DSM 108987</strain>
    </source>
</reference>
<dbReference type="Proteomes" id="UP000620382">
    <property type="component" value="Unassembled WGS sequence"/>
</dbReference>
<dbReference type="EMBL" id="JAENSR010000003">
    <property type="protein sequence ID" value="MBK3459884.1"/>
    <property type="molecule type" value="Genomic_DNA"/>
</dbReference>
<name>A0A5P1DII8_9PSED</name>
<dbReference type="EMBL" id="VOIW01000006">
    <property type="protein sequence ID" value="MRJ39288.1"/>
    <property type="molecule type" value="Genomic_DNA"/>
</dbReference>
<evidence type="ECO:0000313" key="5">
    <source>
        <dbReference type="Proteomes" id="UP000620382"/>
    </source>
</evidence>
<dbReference type="Proteomes" id="UP000408764">
    <property type="component" value="Unassembled WGS sequence"/>
</dbReference>
<organism evidence="3 4">
    <name type="scientific">Pseudomonas haemolytica</name>
    <dbReference type="NCBI Taxonomy" id="2600065"/>
    <lineage>
        <taxon>Bacteria</taxon>
        <taxon>Pseudomonadati</taxon>
        <taxon>Pseudomonadota</taxon>
        <taxon>Gammaproteobacteria</taxon>
        <taxon>Pseudomonadales</taxon>
        <taxon>Pseudomonadaceae</taxon>
        <taxon>Pseudomonas</taxon>
    </lineage>
</organism>
<comment type="caution">
    <text evidence="3">The sequence shown here is derived from an EMBL/GenBank/DDBJ whole genome shotgun (WGS) entry which is preliminary data.</text>
</comment>
<proteinExistence type="predicted"/>
<gene>
    <name evidence="3" type="ORF">FRT59_20255</name>
    <name evidence="2" type="ORF">JJD71_12515</name>
</gene>
<accession>A0A5P1DII8</accession>
<keyword evidence="5" id="KW-1185">Reference proteome</keyword>
<sequence>MALTVSPHINTAPPAETHAITQRENPQTTTSERPVDLLTREELLQEIIDNMDALHDPRFDSETITRDSLKRTADGVPLRGTPPTPRQSEIAAETLKRKDVFKELDLIGGSTMFPLNGTFTLDDAENVAAGRRSTVAFAE</sequence>
<evidence type="ECO:0000313" key="4">
    <source>
        <dbReference type="Proteomes" id="UP000408764"/>
    </source>
</evidence>
<evidence type="ECO:0000256" key="1">
    <source>
        <dbReference type="SAM" id="MobiDB-lite"/>
    </source>
</evidence>
<evidence type="ECO:0000313" key="3">
    <source>
        <dbReference type="EMBL" id="MRJ39288.1"/>
    </source>
</evidence>
<feature type="compositionally biased region" description="Polar residues" evidence="1">
    <location>
        <begin position="19"/>
        <end position="32"/>
    </location>
</feature>
<feature type="region of interest" description="Disordered" evidence="1">
    <location>
        <begin position="1"/>
        <end position="35"/>
    </location>
</feature>
<protein>
    <submittedName>
        <fullName evidence="3">Uncharacterized protein</fullName>
    </submittedName>
</protein>